<dbReference type="Pfam" id="PF01750">
    <property type="entry name" value="HycI"/>
    <property type="match status" value="1"/>
</dbReference>
<keyword evidence="1" id="KW-0378">Hydrolase</keyword>
<dbReference type="Gene3D" id="3.40.50.1450">
    <property type="entry name" value="HybD-like"/>
    <property type="match status" value="1"/>
</dbReference>
<dbReference type="AlphaFoldDB" id="A0A7C3SL71"/>
<dbReference type="InterPro" id="IPR023430">
    <property type="entry name" value="Pept_HybD-like_dom_sf"/>
</dbReference>
<dbReference type="NCBIfam" id="TIGR00072">
    <property type="entry name" value="hydrog_prot"/>
    <property type="match status" value="1"/>
</dbReference>
<accession>A0A7C3SL71</accession>
<gene>
    <name evidence="1" type="ORF">ENV88_04100</name>
</gene>
<comment type="caution">
    <text evidence="1">The sequence shown here is derived from an EMBL/GenBank/DDBJ whole genome shotgun (WGS) entry which is preliminary data.</text>
</comment>
<dbReference type="GO" id="GO:0008047">
    <property type="term" value="F:enzyme activator activity"/>
    <property type="evidence" value="ECO:0007669"/>
    <property type="project" value="InterPro"/>
</dbReference>
<organism evidence="1">
    <name type="scientific">Thermofilum pendens</name>
    <dbReference type="NCBI Taxonomy" id="2269"/>
    <lineage>
        <taxon>Archaea</taxon>
        <taxon>Thermoproteota</taxon>
        <taxon>Thermoprotei</taxon>
        <taxon>Thermofilales</taxon>
        <taxon>Thermofilaceae</taxon>
        <taxon>Thermofilum</taxon>
    </lineage>
</organism>
<proteinExistence type="predicted"/>
<dbReference type="PANTHER" id="PTHR30302:SF7">
    <property type="entry name" value="F420-NONREDUCING HYDROGENASE II"/>
    <property type="match status" value="1"/>
</dbReference>
<dbReference type="EMBL" id="DTIB01000090">
    <property type="protein sequence ID" value="HGB25213.1"/>
    <property type="molecule type" value="Genomic_DNA"/>
</dbReference>
<sequence>MILCAEGLENCTGRIREVGAEVVILVDAVDAGLEPGALVLASLDSEQSPPPLSTHGLPKRLILSAVGVREAWVLGIQVKSLGVGASLSPEVSKACEMLAGLLAELLCGMR</sequence>
<name>A0A7C3SL71_THEPE</name>
<keyword evidence="1" id="KW-0645">Protease</keyword>
<dbReference type="InterPro" id="IPR000671">
    <property type="entry name" value="Peptidase_A31"/>
</dbReference>
<protein>
    <submittedName>
        <fullName evidence="1">Hydrogenase maturation protease</fullName>
    </submittedName>
</protein>
<dbReference type="SUPFAM" id="SSF53163">
    <property type="entry name" value="HybD-like"/>
    <property type="match status" value="1"/>
</dbReference>
<dbReference type="PANTHER" id="PTHR30302">
    <property type="entry name" value="HYDROGENASE 1 MATURATION PROTEASE"/>
    <property type="match status" value="1"/>
</dbReference>
<reference evidence="1" key="1">
    <citation type="journal article" date="2020" name="mSystems">
        <title>Genome- and Community-Level Interaction Insights into Carbon Utilization and Element Cycling Functions of Hydrothermarchaeota in Hydrothermal Sediment.</title>
        <authorList>
            <person name="Zhou Z."/>
            <person name="Liu Y."/>
            <person name="Xu W."/>
            <person name="Pan J."/>
            <person name="Luo Z.H."/>
            <person name="Li M."/>
        </authorList>
    </citation>
    <scope>NUCLEOTIDE SEQUENCE [LARGE SCALE GENOMIC DNA]</scope>
    <source>
        <strain evidence="1">SpSt-8</strain>
    </source>
</reference>
<evidence type="ECO:0000313" key="1">
    <source>
        <dbReference type="EMBL" id="HGB25213.1"/>
    </source>
</evidence>
<dbReference type="GO" id="GO:0016485">
    <property type="term" value="P:protein processing"/>
    <property type="evidence" value="ECO:0007669"/>
    <property type="project" value="TreeGrafter"/>
</dbReference>
<dbReference type="GO" id="GO:0004175">
    <property type="term" value="F:endopeptidase activity"/>
    <property type="evidence" value="ECO:0007669"/>
    <property type="project" value="TreeGrafter"/>
</dbReference>